<gene>
    <name evidence="1" type="ORF">V6N12_075660</name>
</gene>
<keyword evidence="2" id="KW-1185">Reference proteome</keyword>
<dbReference type="EMBL" id="JBBPBM010000063">
    <property type="protein sequence ID" value="KAK8515629.1"/>
    <property type="molecule type" value="Genomic_DNA"/>
</dbReference>
<comment type="caution">
    <text evidence="1">The sequence shown here is derived from an EMBL/GenBank/DDBJ whole genome shotgun (WGS) entry which is preliminary data.</text>
</comment>
<protein>
    <submittedName>
        <fullName evidence="1">Uncharacterized protein</fullName>
    </submittedName>
</protein>
<evidence type="ECO:0000313" key="2">
    <source>
        <dbReference type="Proteomes" id="UP001472677"/>
    </source>
</evidence>
<dbReference type="Proteomes" id="UP001472677">
    <property type="component" value="Unassembled WGS sequence"/>
</dbReference>
<name>A0ABR2C888_9ROSI</name>
<sequence length="102" mass="11450">MPNYTVESSTPDGVERFSRRQISFSYALYALKVIIVRGTYCRFCSRSTRVGCGLPGHTGKRLIKGASHFETEGPDYDAEMEIRRSGSQNWKHGSPLNMTATK</sequence>
<proteinExistence type="predicted"/>
<accession>A0ABR2C888</accession>
<reference evidence="1 2" key="1">
    <citation type="journal article" date="2024" name="G3 (Bethesda)">
        <title>Genome assembly of Hibiscus sabdariffa L. provides insights into metabolisms of medicinal natural products.</title>
        <authorList>
            <person name="Kim T."/>
        </authorList>
    </citation>
    <scope>NUCLEOTIDE SEQUENCE [LARGE SCALE GENOMIC DNA]</scope>
    <source>
        <strain evidence="1">TK-2024</strain>
        <tissue evidence="1">Old leaves</tissue>
    </source>
</reference>
<evidence type="ECO:0000313" key="1">
    <source>
        <dbReference type="EMBL" id="KAK8515629.1"/>
    </source>
</evidence>
<organism evidence="1 2">
    <name type="scientific">Hibiscus sabdariffa</name>
    <name type="common">roselle</name>
    <dbReference type="NCBI Taxonomy" id="183260"/>
    <lineage>
        <taxon>Eukaryota</taxon>
        <taxon>Viridiplantae</taxon>
        <taxon>Streptophyta</taxon>
        <taxon>Embryophyta</taxon>
        <taxon>Tracheophyta</taxon>
        <taxon>Spermatophyta</taxon>
        <taxon>Magnoliopsida</taxon>
        <taxon>eudicotyledons</taxon>
        <taxon>Gunneridae</taxon>
        <taxon>Pentapetalae</taxon>
        <taxon>rosids</taxon>
        <taxon>malvids</taxon>
        <taxon>Malvales</taxon>
        <taxon>Malvaceae</taxon>
        <taxon>Malvoideae</taxon>
        <taxon>Hibiscus</taxon>
    </lineage>
</organism>